<evidence type="ECO:0000313" key="3">
    <source>
        <dbReference type="Proteomes" id="UP000233551"/>
    </source>
</evidence>
<feature type="compositionally biased region" description="Low complexity" evidence="1">
    <location>
        <begin position="39"/>
        <end position="49"/>
    </location>
</feature>
<organism evidence="2 3">
    <name type="scientific">Punica granatum</name>
    <name type="common">Pomegranate</name>
    <dbReference type="NCBI Taxonomy" id="22663"/>
    <lineage>
        <taxon>Eukaryota</taxon>
        <taxon>Viridiplantae</taxon>
        <taxon>Streptophyta</taxon>
        <taxon>Embryophyta</taxon>
        <taxon>Tracheophyta</taxon>
        <taxon>Spermatophyta</taxon>
        <taxon>Magnoliopsida</taxon>
        <taxon>eudicotyledons</taxon>
        <taxon>Gunneridae</taxon>
        <taxon>Pentapetalae</taxon>
        <taxon>rosids</taxon>
        <taxon>malvids</taxon>
        <taxon>Myrtales</taxon>
        <taxon>Lythraceae</taxon>
        <taxon>Punica</taxon>
    </lineage>
</organism>
<name>A0A2I0HI97_PUNGR</name>
<protein>
    <submittedName>
        <fullName evidence="2">Uncharacterized protein</fullName>
    </submittedName>
</protein>
<proteinExistence type="predicted"/>
<accession>A0A2I0HI97</accession>
<evidence type="ECO:0000256" key="1">
    <source>
        <dbReference type="SAM" id="MobiDB-lite"/>
    </source>
</evidence>
<keyword evidence="3" id="KW-1185">Reference proteome</keyword>
<evidence type="ECO:0000313" key="2">
    <source>
        <dbReference type="EMBL" id="PKI31429.1"/>
    </source>
</evidence>
<dbReference type="Proteomes" id="UP000233551">
    <property type="component" value="Unassembled WGS sequence"/>
</dbReference>
<dbReference type="AlphaFoldDB" id="A0A2I0HI97"/>
<gene>
    <name evidence="2" type="ORF">CRG98_048180</name>
</gene>
<reference evidence="2 3" key="1">
    <citation type="submission" date="2017-11" db="EMBL/GenBank/DDBJ databases">
        <title>De-novo sequencing of pomegranate (Punica granatum L.) genome.</title>
        <authorList>
            <person name="Akparov Z."/>
            <person name="Amiraslanov A."/>
            <person name="Hajiyeva S."/>
            <person name="Abbasov M."/>
            <person name="Kaur K."/>
            <person name="Hamwieh A."/>
            <person name="Solovyev V."/>
            <person name="Salamov A."/>
            <person name="Braich B."/>
            <person name="Kosarev P."/>
            <person name="Mahmoud A."/>
            <person name="Hajiyev E."/>
            <person name="Babayeva S."/>
            <person name="Izzatullayeva V."/>
            <person name="Mammadov A."/>
            <person name="Mammadov A."/>
            <person name="Sharifova S."/>
            <person name="Ojaghi J."/>
            <person name="Eynullazada K."/>
            <person name="Bayramov B."/>
            <person name="Abdulazimova A."/>
            <person name="Shahmuradov I."/>
        </authorList>
    </citation>
    <scope>NUCLEOTIDE SEQUENCE [LARGE SCALE GENOMIC DNA]</scope>
    <source>
        <strain evidence="3">cv. AG2017</strain>
        <tissue evidence="2">Leaf</tissue>
    </source>
</reference>
<sequence length="128" mass="13360">MATIVLHVSMQFERQGGGRGQHQNNNRGGKSNRGGGRGSSRFNGSGSWGKQFYGRGNAGRGFNSGARGGPAAITYGRGQPSQLPHSVRSSGNSPSVSDEILGHAPAVVVCQLCNIAGHTAIQCLDYYN</sequence>
<feature type="compositionally biased region" description="Low complexity" evidence="1">
    <location>
        <begin position="86"/>
        <end position="96"/>
    </location>
</feature>
<comment type="caution">
    <text evidence="2">The sequence shown here is derived from an EMBL/GenBank/DDBJ whole genome shotgun (WGS) entry which is preliminary data.</text>
</comment>
<dbReference type="EMBL" id="PGOL01008836">
    <property type="protein sequence ID" value="PKI31429.1"/>
    <property type="molecule type" value="Genomic_DNA"/>
</dbReference>
<feature type="region of interest" description="Disordered" evidence="1">
    <location>
        <begin position="8"/>
        <end position="96"/>
    </location>
</feature>